<dbReference type="InterPro" id="IPR037524">
    <property type="entry name" value="PA14/GLEYA"/>
</dbReference>
<feature type="chain" id="PRO_5045228091" evidence="2">
    <location>
        <begin position="29"/>
        <end position="1040"/>
    </location>
</feature>
<accession>A0ABY3SBW1</accession>
<dbReference type="Pfam" id="PF16656">
    <property type="entry name" value="Pur_ac_phosph_N"/>
    <property type="match status" value="1"/>
</dbReference>
<organism evidence="5 6">
    <name type="scientific">Paenibacillus hexagrammi</name>
    <dbReference type="NCBI Taxonomy" id="2908839"/>
    <lineage>
        <taxon>Bacteria</taxon>
        <taxon>Bacillati</taxon>
        <taxon>Bacillota</taxon>
        <taxon>Bacilli</taxon>
        <taxon>Bacillales</taxon>
        <taxon>Paenibacillaceae</taxon>
        <taxon>Paenibacillus</taxon>
    </lineage>
</organism>
<dbReference type="InterPro" id="IPR013783">
    <property type="entry name" value="Ig-like_fold"/>
</dbReference>
<dbReference type="InterPro" id="IPR011658">
    <property type="entry name" value="PA14_dom"/>
</dbReference>
<dbReference type="SMART" id="SM00060">
    <property type="entry name" value="FN3"/>
    <property type="match status" value="1"/>
</dbReference>
<feature type="domain" description="Fibronectin type-III" evidence="3">
    <location>
        <begin position="758"/>
        <end position="858"/>
    </location>
</feature>
<dbReference type="Proteomes" id="UP001649230">
    <property type="component" value="Chromosome"/>
</dbReference>
<dbReference type="Pfam" id="PF00149">
    <property type="entry name" value="Metallophos"/>
    <property type="match status" value="1"/>
</dbReference>
<dbReference type="SUPFAM" id="SSF49265">
    <property type="entry name" value="Fibronectin type III"/>
    <property type="match status" value="1"/>
</dbReference>
<protein>
    <submittedName>
        <fullName evidence="5">PA14 domain-containing protein</fullName>
    </submittedName>
</protein>
<dbReference type="InterPro" id="IPR003961">
    <property type="entry name" value="FN3_dom"/>
</dbReference>
<dbReference type="Gene3D" id="3.60.21.10">
    <property type="match status" value="1"/>
</dbReference>
<feature type="domain" description="PA14" evidence="4">
    <location>
        <begin position="87"/>
        <end position="229"/>
    </location>
</feature>
<dbReference type="Gene3D" id="2.60.40.380">
    <property type="entry name" value="Purple acid phosphatase-like, N-terminal"/>
    <property type="match status" value="1"/>
</dbReference>
<feature type="signal peptide" evidence="2">
    <location>
        <begin position="1"/>
        <end position="28"/>
    </location>
</feature>
<dbReference type="InterPro" id="IPR015914">
    <property type="entry name" value="PAPs_N"/>
</dbReference>
<sequence length="1040" mass="115071">MSRNTSFKERALIVIMACTLMFTGTSSAMLAEANTGEADPTLPNESANVTDWKVQGDGSDPNTVIQNVYSDNGASLAVPLVMQQSNAKEHGLLGEYYTGTDTFGFGEHKATTVITQINFTNLDPVLQSWTGKQDNANARWSGQIMPPQTDTYTFYMIGDNGFRLWVNDQLVIDHWVDDWDKEQTGIPITLEGGKKYSFKVEYFENYGGSNLYLLWSTPTMAKTIVPADAFYLPQNYIGPVAGTVASDGRSVSLSVYSDMNPLPASLLQHLTLQADGTSIPIQQVEQGSELSTLKLNAASVIKPDQIVNVMYDGAAGLQAADGTVVGSFTFSPVNMSEAEDYSPFAIAMSFYGSPKTNRSFAWYTNYNIPEHAPADSKDSIVEVVPADQEFGSPAVKRYTGKPEDTRVLENLKITNSTNGSFISHKVLVDGLTPGTAYKYRVGNDGNWSAAGTFTTEADNENAYDFLYMTDSQGSNTQEYQTWGNTLKNGLSDYPNAKFLVMTGDEVDAGALESQWLDYFGQAQDKFMKLPVMAAVGNHEGPYNDNYYYHFNYPNDSIDDPLPPGSVYAFDYGDAHIMVLNTMDIGWDDRQKASFDQEIDWLKREVAETDKKWKIVAFHKAIYSLGNHAIDSDILALRSKMYPIFDELGIDVVLQGHDHTFMRSYQMYHDKPVENVEKDADGNALNPDGTLYMINNSAGKKYYDLKDGVDRYYAATYQQPKKPIYSGIRMTEDSFTIDSYISGEEQPFDTYTIVRKDSKPAPVEQLSATISDGKSLLSWHQPQNDQAEDAVRGFRIYETQGKLGKNWSVYVPAVESQESYQYTIEGIDPSKAYEFAVKAVDKRDNSLPVTVSTAVAAPTNPVADDGRNTFGWTNVPGFDDPSSYEYSVDGGSSWMPVTANPQPIGNYDYAAGSVMVRVKGDEAAEAPPGAALASQSAFTADNSLGKYSFTGEMKRGQQLQLDVTVEKLDADYHDGAYAVFELMDGDAPLLISAVPIEQDQMKISQYFHVSGENYKVKVFISDQFNSDLNVQKQLARPLLFQ</sequence>
<reference evidence="5 6" key="1">
    <citation type="journal article" date="2024" name="Int. J. Syst. Evol. Microbiol.">
        <title>Paenibacillus hexagrammi sp. nov., a novel bacterium isolated from the gut content of Hexagrammos agrammus.</title>
        <authorList>
            <person name="Jung H.K."/>
            <person name="Kim D.G."/>
            <person name="Zin H."/>
            <person name="Park J."/>
            <person name="Jung H."/>
            <person name="Kim Y.O."/>
            <person name="Kong H.J."/>
            <person name="Kim J.W."/>
            <person name="Kim Y.S."/>
        </authorList>
    </citation>
    <scope>NUCLEOTIDE SEQUENCE [LARGE SCALE GENOMIC DNA]</scope>
    <source>
        <strain evidence="5 6">YPD9-1</strain>
    </source>
</reference>
<evidence type="ECO:0000259" key="4">
    <source>
        <dbReference type="PROSITE" id="PS51820"/>
    </source>
</evidence>
<dbReference type="SUPFAM" id="SSF56300">
    <property type="entry name" value="Metallo-dependent phosphatases"/>
    <property type="match status" value="1"/>
</dbReference>
<dbReference type="RefSeq" id="WP_235117838.1">
    <property type="nucleotide sequence ID" value="NZ_CP090978.1"/>
</dbReference>
<dbReference type="InterPro" id="IPR008963">
    <property type="entry name" value="Purple_acid_Pase-like_N"/>
</dbReference>
<dbReference type="EMBL" id="CP090978">
    <property type="protein sequence ID" value="UJF31492.1"/>
    <property type="molecule type" value="Genomic_DNA"/>
</dbReference>
<dbReference type="PANTHER" id="PTHR45867:SF3">
    <property type="entry name" value="ACID PHOSPHATASE TYPE 7"/>
    <property type="match status" value="1"/>
</dbReference>
<dbReference type="InterPro" id="IPR004843">
    <property type="entry name" value="Calcineurin-like_PHP"/>
</dbReference>
<dbReference type="InterPro" id="IPR029052">
    <property type="entry name" value="Metallo-depent_PP-like"/>
</dbReference>
<evidence type="ECO:0000256" key="1">
    <source>
        <dbReference type="ARBA" id="ARBA00022729"/>
    </source>
</evidence>
<dbReference type="Pfam" id="PF00041">
    <property type="entry name" value="fn3"/>
    <property type="match status" value="1"/>
</dbReference>
<dbReference type="PROSITE" id="PS51820">
    <property type="entry name" value="PA14"/>
    <property type="match status" value="1"/>
</dbReference>
<proteinExistence type="predicted"/>
<dbReference type="Gene3D" id="3.90.182.10">
    <property type="entry name" value="Toxin - Anthrax Protective Antigen,domain 1"/>
    <property type="match status" value="1"/>
</dbReference>
<gene>
    <name evidence="5" type="ORF">L0M14_16880</name>
</gene>
<evidence type="ECO:0000313" key="6">
    <source>
        <dbReference type="Proteomes" id="UP001649230"/>
    </source>
</evidence>
<evidence type="ECO:0000259" key="3">
    <source>
        <dbReference type="PROSITE" id="PS50853"/>
    </source>
</evidence>
<evidence type="ECO:0000256" key="2">
    <source>
        <dbReference type="SAM" id="SignalP"/>
    </source>
</evidence>
<name>A0ABY3SBW1_9BACL</name>
<dbReference type="SMART" id="SM00758">
    <property type="entry name" value="PA14"/>
    <property type="match status" value="1"/>
</dbReference>
<dbReference type="SUPFAM" id="SSF56988">
    <property type="entry name" value="Anthrax protective antigen"/>
    <property type="match status" value="1"/>
</dbReference>
<keyword evidence="6" id="KW-1185">Reference proteome</keyword>
<dbReference type="CDD" id="cd00063">
    <property type="entry name" value="FN3"/>
    <property type="match status" value="2"/>
</dbReference>
<dbReference type="PROSITE" id="PS50853">
    <property type="entry name" value="FN3"/>
    <property type="match status" value="1"/>
</dbReference>
<dbReference type="InterPro" id="IPR036116">
    <property type="entry name" value="FN3_sf"/>
</dbReference>
<evidence type="ECO:0000313" key="5">
    <source>
        <dbReference type="EMBL" id="UJF31492.1"/>
    </source>
</evidence>
<dbReference type="PANTHER" id="PTHR45867">
    <property type="entry name" value="PURPLE ACID PHOSPHATASE"/>
    <property type="match status" value="1"/>
</dbReference>
<dbReference type="Gene3D" id="2.60.40.10">
    <property type="entry name" value="Immunoglobulins"/>
    <property type="match status" value="1"/>
</dbReference>
<dbReference type="Pfam" id="PF07691">
    <property type="entry name" value="PA14"/>
    <property type="match status" value="1"/>
</dbReference>
<dbReference type="SUPFAM" id="SSF49363">
    <property type="entry name" value="Purple acid phosphatase, N-terminal domain"/>
    <property type="match status" value="1"/>
</dbReference>
<keyword evidence="1 2" id="KW-0732">Signal</keyword>